<keyword evidence="3" id="KW-0349">Heme</keyword>
<dbReference type="InterPro" id="IPR000028">
    <property type="entry name" value="Chloroperoxidase"/>
</dbReference>
<evidence type="ECO:0000256" key="2">
    <source>
        <dbReference type="ARBA" id="ARBA00022559"/>
    </source>
</evidence>
<dbReference type="InterPro" id="IPR036851">
    <property type="entry name" value="Chloroperoxidase-like_sf"/>
</dbReference>
<dbReference type="OrthoDB" id="407298at2759"/>
<reference evidence="10" key="2">
    <citation type="journal article" date="2023" name="IMA Fungus">
        <title>Comparative genomic study of the Penicillium genus elucidates a diverse pangenome and 15 lateral gene transfer events.</title>
        <authorList>
            <person name="Petersen C."/>
            <person name="Sorensen T."/>
            <person name="Nielsen M.R."/>
            <person name="Sondergaard T.E."/>
            <person name="Sorensen J.L."/>
            <person name="Fitzpatrick D.A."/>
            <person name="Frisvad J.C."/>
            <person name="Nielsen K.L."/>
        </authorList>
    </citation>
    <scope>NUCLEOTIDE SEQUENCE</scope>
    <source>
        <strain evidence="10">IBT 23319</strain>
    </source>
</reference>
<keyword evidence="5" id="KW-0560">Oxidoreductase</keyword>
<dbReference type="EMBL" id="JAPQKT010000002">
    <property type="protein sequence ID" value="KAJ5240797.1"/>
    <property type="molecule type" value="Genomic_DNA"/>
</dbReference>
<feature type="signal peptide" evidence="8">
    <location>
        <begin position="1"/>
        <end position="16"/>
    </location>
</feature>
<reference evidence="10" key="1">
    <citation type="submission" date="2022-11" db="EMBL/GenBank/DDBJ databases">
        <authorList>
            <person name="Petersen C."/>
        </authorList>
    </citation>
    <scope>NUCLEOTIDE SEQUENCE</scope>
    <source>
        <strain evidence="10">IBT 23319</strain>
    </source>
</reference>
<feature type="chain" id="PRO_5040981026" description="Heme haloperoxidase family profile domain-containing protein" evidence="8">
    <location>
        <begin position="17"/>
        <end position="452"/>
    </location>
</feature>
<organism evidence="10 11">
    <name type="scientific">Penicillium citrinum</name>
    <dbReference type="NCBI Taxonomy" id="5077"/>
    <lineage>
        <taxon>Eukaryota</taxon>
        <taxon>Fungi</taxon>
        <taxon>Dikarya</taxon>
        <taxon>Ascomycota</taxon>
        <taxon>Pezizomycotina</taxon>
        <taxon>Eurotiomycetes</taxon>
        <taxon>Eurotiomycetidae</taxon>
        <taxon>Eurotiales</taxon>
        <taxon>Aspergillaceae</taxon>
        <taxon>Penicillium</taxon>
    </lineage>
</organism>
<evidence type="ECO:0000313" key="10">
    <source>
        <dbReference type="EMBL" id="KAJ5240797.1"/>
    </source>
</evidence>
<evidence type="ECO:0000256" key="1">
    <source>
        <dbReference type="ARBA" id="ARBA00001970"/>
    </source>
</evidence>
<dbReference type="GO" id="GO:0004601">
    <property type="term" value="F:peroxidase activity"/>
    <property type="evidence" value="ECO:0007669"/>
    <property type="project" value="UniProtKB-KW"/>
</dbReference>
<evidence type="ECO:0000313" key="11">
    <source>
        <dbReference type="Proteomes" id="UP001147733"/>
    </source>
</evidence>
<gene>
    <name evidence="10" type="ORF">N7469_002388</name>
</gene>
<keyword evidence="6" id="KW-0408">Iron</keyword>
<dbReference type="AlphaFoldDB" id="A0A9W9PAG3"/>
<dbReference type="PANTHER" id="PTHR33577:SF1">
    <property type="entry name" value="HEME HALOPEROXIDASE FAMILY PROFILE DOMAIN-CONTAINING PROTEIN"/>
    <property type="match status" value="1"/>
</dbReference>
<keyword evidence="11" id="KW-1185">Reference proteome</keyword>
<dbReference type="Proteomes" id="UP001147733">
    <property type="component" value="Unassembled WGS sequence"/>
</dbReference>
<dbReference type="GeneID" id="81380475"/>
<keyword evidence="8" id="KW-0732">Signal</keyword>
<evidence type="ECO:0000256" key="6">
    <source>
        <dbReference type="ARBA" id="ARBA00023004"/>
    </source>
</evidence>
<evidence type="ECO:0000259" key="9">
    <source>
        <dbReference type="PROSITE" id="PS51405"/>
    </source>
</evidence>
<feature type="domain" description="Heme haloperoxidase family profile" evidence="9">
    <location>
        <begin position="91"/>
        <end position="341"/>
    </location>
</feature>
<dbReference type="RefSeq" id="XP_056503802.1">
    <property type="nucleotide sequence ID" value="XM_056641308.1"/>
</dbReference>
<dbReference type="SUPFAM" id="SSF47571">
    <property type="entry name" value="Cloroperoxidase"/>
    <property type="match status" value="1"/>
</dbReference>
<evidence type="ECO:0000256" key="7">
    <source>
        <dbReference type="ARBA" id="ARBA00025795"/>
    </source>
</evidence>
<evidence type="ECO:0000256" key="4">
    <source>
        <dbReference type="ARBA" id="ARBA00022723"/>
    </source>
</evidence>
<name>A0A9W9PAG3_PENCI</name>
<dbReference type="PANTHER" id="PTHR33577">
    <property type="entry name" value="STERIGMATOCYSTIN BIOSYNTHESIS PEROXIDASE STCC-RELATED"/>
    <property type="match status" value="1"/>
</dbReference>
<dbReference type="PROSITE" id="PS51405">
    <property type="entry name" value="HEME_HALOPEROXIDASE"/>
    <property type="match status" value="1"/>
</dbReference>
<evidence type="ECO:0000256" key="5">
    <source>
        <dbReference type="ARBA" id="ARBA00023002"/>
    </source>
</evidence>
<comment type="similarity">
    <text evidence="7">Belongs to the chloroperoxidase family.</text>
</comment>
<protein>
    <recommendedName>
        <fullName evidence="9">Heme haloperoxidase family profile domain-containing protein</fullName>
    </recommendedName>
</protein>
<evidence type="ECO:0000256" key="8">
    <source>
        <dbReference type="SAM" id="SignalP"/>
    </source>
</evidence>
<comment type="caution">
    <text evidence="10">The sequence shown here is derived from an EMBL/GenBank/DDBJ whole genome shotgun (WGS) entry which is preliminary data.</text>
</comment>
<sequence>MNFLIPLFTLLALGLAFPAKSNLDAESRHRVARLASQTLMMLREENVPTLRLPPFPHPKDALRFSRAETNCGPTTPCSYFDASDQFVSVEGEHEYVAPTSDQIRGPCPGLNAAANHAYIPRSGIASIEEVARGLNKLYNLGIELGTFLAAYAVVTNGDLKDGTFSIGGPHSDTLVPNLGNGRGLSYSHNSFEGDASFGRPDAFTNHGDAHSLSVERFEAAYATGGNDTSEHGLDQRYTLDKFRAHYQEVQEYSIKTNPYYFTGTVSTIAIVPGSYNLVINLMSNHSEEEPSGYLDGYNLKQFFGVTGHPGSFIWQKGQERVPKNWYRRPTISPYSLADSLADIGIGYLAYPKTLKIGGNNGSVNSFTGISLEDLTSGALKVKDLFKDDNFACFTFALGQHAITQGWLEAVKNSTDFMDGLECVVLENFDQNLFNKFPGYQYNPIGPTTNYKM</sequence>
<comment type="cofactor">
    <cofactor evidence="1">
        <name>heme b</name>
        <dbReference type="ChEBI" id="CHEBI:60344"/>
    </cofactor>
</comment>
<keyword evidence="2" id="KW-0575">Peroxidase</keyword>
<keyword evidence="4" id="KW-0479">Metal-binding</keyword>
<accession>A0A9W9PAG3</accession>
<dbReference type="Gene3D" id="1.10.489.10">
    <property type="entry name" value="Chloroperoxidase-like"/>
    <property type="match status" value="1"/>
</dbReference>
<dbReference type="Pfam" id="PF01328">
    <property type="entry name" value="Peroxidase_2"/>
    <property type="match status" value="1"/>
</dbReference>
<evidence type="ECO:0000256" key="3">
    <source>
        <dbReference type="ARBA" id="ARBA00022617"/>
    </source>
</evidence>
<dbReference type="GO" id="GO:0046872">
    <property type="term" value="F:metal ion binding"/>
    <property type="evidence" value="ECO:0007669"/>
    <property type="project" value="UniProtKB-KW"/>
</dbReference>
<proteinExistence type="inferred from homology"/>